<comment type="caution">
    <text evidence="2">The sequence shown here is derived from an EMBL/GenBank/DDBJ whole genome shotgun (WGS) entry which is preliminary data.</text>
</comment>
<feature type="non-terminal residue" evidence="2">
    <location>
        <position position="222"/>
    </location>
</feature>
<feature type="compositionally biased region" description="Basic and acidic residues" evidence="1">
    <location>
        <begin position="213"/>
        <end position="222"/>
    </location>
</feature>
<feature type="region of interest" description="Disordered" evidence="1">
    <location>
        <begin position="191"/>
        <end position="222"/>
    </location>
</feature>
<proteinExistence type="predicted"/>
<dbReference type="Proteomes" id="UP000230292">
    <property type="component" value="Unassembled WGS sequence"/>
</dbReference>
<organism evidence="2 3">
    <name type="scientific">Candidatus Kerfeldbacteria bacterium CG15_BIG_FIL_POST_REV_8_21_14_020_45_12</name>
    <dbReference type="NCBI Taxonomy" id="2014247"/>
    <lineage>
        <taxon>Bacteria</taxon>
        <taxon>Candidatus Kerfeldiibacteriota</taxon>
    </lineage>
</organism>
<reference evidence="2 3" key="1">
    <citation type="submission" date="2017-09" db="EMBL/GenBank/DDBJ databases">
        <title>Depth-based differentiation of microbial function through sediment-hosted aquifers and enrichment of novel symbionts in the deep terrestrial subsurface.</title>
        <authorList>
            <person name="Probst A.J."/>
            <person name="Ladd B."/>
            <person name="Jarett J.K."/>
            <person name="Geller-Mcgrath D.E."/>
            <person name="Sieber C.M."/>
            <person name="Emerson J.B."/>
            <person name="Anantharaman K."/>
            <person name="Thomas B.C."/>
            <person name="Malmstrom R."/>
            <person name="Stieglmeier M."/>
            <person name="Klingl A."/>
            <person name="Woyke T."/>
            <person name="Ryan C.M."/>
            <person name="Banfield J.F."/>
        </authorList>
    </citation>
    <scope>NUCLEOTIDE SEQUENCE [LARGE SCALE GENOMIC DNA]</scope>
    <source>
        <strain evidence="2">CG15_BIG_FIL_POST_REV_8_21_14_020_45_12</strain>
    </source>
</reference>
<evidence type="ECO:0000313" key="2">
    <source>
        <dbReference type="EMBL" id="PIW37408.1"/>
    </source>
</evidence>
<dbReference type="EMBL" id="PFGC01000007">
    <property type="protein sequence ID" value="PIW37408.1"/>
    <property type="molecule type" value="Genomic_DNA"/>
</dbReference>
<accession>A0A2M7H5A0</accession>
<dbReference type="AlphaFoldDB" id="A0A2M7H5A0"/>
<evidence type="ECO:0000256" key="1">
    <source>
        <dbReference type="SAM" id="MobiDB-lite"/>
    </source>
</evidence>
<sequence length="222" mass="23921">MAGWGLKLIGRMGVVPFPDLVSRGLYIEDPVVMQALQSVEVTVPSSTFFEGQTERATVSKLIQTGRIHQLEVESVARVAGGFFSVMGAIVHRLVDSVDGGREAKFGWDQVFIQTLPDDVNQPGIIGLVVNLSTVGTAQVLVEARFEAMRDDAHDNVVLNATYATSWSNLHGEHGLPGDDIVRRLSELPALTSGSAGGDGGRERKHNRLTVHSADLRGDLNLP</sequence>
<gene>
    <name evidence="2" type="ORF">COW24_00560</name>
</gene>
<name>A0A2M7H5A0_9BACT</name>
<protein>
    <submittedName>
        <fullName evidence="2">Uncharacterized protein</fullName>
    </submittedName>
</protein>
<evidence type="ECO:0000313" key="3">
    <source>
        <dbReference type="Proteomes" id="UP000230292"/>
    </source>
</evidence>